<dbReference type="PANTHER" id="PTHR45748">
    <property type="entry name" value="1-PHOSPHATIDYLINOSITOL 3-PHOSPHATE 5-KINASE-RELATED"/>
    <property type="match status" value="1"/>
</dbReference>
<dbReference type="Gene3D" id="3.50.7.10">
    <property type="entry name" value="GroEL"/>
    <property type="match status" value="1"/>
</dbReference>
<dbReference type="Proteomes" id="UP001367508">
    <property type="component" value="Unassembled WGS sequence"/>
</dbReference>
<proteinExistence type="predicted"/>
<dbReference type="InterPro" id="IPR027409">
    <property type="entry name" value="GroEL-like_apical_dom_sf"/>
</dbReference>
<dbReference type="GO" id="GO:0000285">
    <property type="term" value="F:1-phosphatidylinositol-3-phosphate 5-kinase activity"/>
    <property type="evidence" value="ECO:0007669"/>
    <property type="project" value="TreeGrafter"/>
</dbReference>
<organism evidence="1 2">
    <name type="scientific">Canavalia gladiata</name>
    <name type="common">Sword bean</name>
    <name type="synonym">Dolichos gladiatus</name>
    <dbReference type="NCBI Taxonomy" id="3824"/>
    <lineage>
        <taxon>Eukaryota</taxon>
        <taxon>Viridiplantae</taxon>
        <taxon>Streptophyta</taxon>
        <taxon>Embryophyta</taxon>
        <taxon>Tracheophyta</taxon>
        <taxon>Spermatophyta</taxon>
        <taxon>Magnoliopsida</taxon>
        <taxon>eudicotyledons</taxon>
        <taxon>Gunneridae</taxon>
        <taxon>Pentapetalae</taxon>
        <taxon>rosids</taxon>
        <taxon>fabids</taxon>
        <taxon>Fabales</taxon>
        <taxon>Fabaceae</taxon>
        <taxon>Papilionoideae</taxon>
        <taxon>50 kb inversion clade</taxon>
        <taxon>NPAAA clade</taxon>
        <taxon>indigoferoid/millettioid clade</taxon>
        <taxon>Phaseoleae</taxon>
        <taxon>Canavalia</taxon>
    </lineage>
</organism>
<gene>
    <name evidence="1" type="ORF">VNO77_01992</name>
</gene>
<comment type="caution">
    <text evidence="1">The sequence shown here is derived from an EMBL/GenBank/DDBJ whole genome shotgun (WGS) entry which is preliminary data.</text>
</comment>
<sequence>MSEAPSLTFETHPRQKAEKIQANPLFVKAIYVQSKAAAIIIGLHQASSSSHHKIKGRIRFTKFQHNPISVDASQLECKSCFTIEHMPTKYKNLGLLPISGVFGHSINGLSSFDSMDQEKGDLKSKMDRIEMGHPNVMKLDMTLVLDMKLHRLGRVVQCTGSPILSSDDLNGQKLRHCDFVYFEKFVEEYDGPGEGGKKSIKILMFIEGCPTRLGCTILVKGMHSDELKGIKCVMRCAVVMAYHLTLETSFLD</sequence>
<protein>
    <submittedName>
        <fullName evidence="1">Uncharacterized protein</fullName>
    </submittedName>
</protein>
<dbReference type="SUPFAM" id="SSF52029">
    <property type="entry name" value="GroEL apical domain-like"/>
    <property type="match status" value="1"/>
</dbReference>
<dbReference type="GO" id="GO:0046854">
    <property type="term" value="P:phosphatidylinositol phosphate biosynthetic process"/>
    <property type="evidence" value="ECO:0007669"/>
    <property type="project" value="TreeGrafter"/>
</dbReference>
<keyword evidence="2" id="KW-1185">Reference proteome</keyword>
<evidence type="ECO:0000313" key="1">
    <source>
        <dbReference type="EMBL" id="KAK7360020.1"/>
    </source>
</evidence>
<evidence type="ECO:0000313" key="2">
    <source>
        <dbReference type="Proteomes" id="UP001367508"/>
    </source>
</evidence>
<dbReference type="PANTHER" id="PTHR45748:SF4">
    <property type="entry name" value="1-PHOSPHATIDYLINOSITOL-3-PHOSPHATE 5-KINASE FAB1D-RELATED"/>
    <property type="match status" value="1"/>
</dbReference>
<dbReference type="EMBL" id="JAYMYQ010000001">
    <property type="protein sequence ID" value="KAK7360020.1"/>
    <property type="molecule type" value="Genomic_DNA"/>
</dbReference>
<dbReference type="AlphaFoldDB" id="A0AAN9R2M4"/>
<reference evidence="1 2" key="1">
    <citation type="submission" date="2024-01" db="EMBL/GenBank/DDBJ databases">
        <title>The genomes of 5 underutilized Papilionoideae crops provide insights into root nodulation and disease resistanc.</title>
        <authorList>
            <person name="Jiang F."/>
        </authorList>
    </citation>
    <scope>NUCLEOTIDE SEQUENCE [LARGE SCALE GENOMIC DNA]</scope>
    <source>
        <strain evidence="1">LVBAO_FW01</strain>
        <tissue evidence="1">Leaves</tissue>
    </source>
</reference>
<accession>A0AAN9R2M4</accession>
<name>A0AAN9R2M4_CANGL</name>
<dbReference type="GO" id="GO:0010008">
    <property type="term" value="C:endosome membrane"/>
    <property type="evidence" value="ECO:0007669"/>
    <property type="project" value="TreeGrafter"/>
</dbReference>